<name>A0A5C5XKE0_9PLAN</name>
<dbReference type="InterPro" id="IPR036515">
    <property type="entry name" value="Transposase_17_sf"/>
</dbReference>
<dbReference type="Proteomes" id="UP000316095">
    <property type="component" value="Unassembled WGS sequence"/>
</dbReference>
<comment type="caution">
    <text evidence="2">The sequence shown here is derived from an EMBL/GenBank/DDBJ whole genome shotgun (WGS) entry which is preliminary data.</text>
</comment>
<dbReference type="GO" id="GO:0006313">
    <property type="term" value="P:DNA transposition"/>
    <property type="evidence" value="ECO:0007669"/>
    <property type="project" value="InterPro"/>
</dbReference>
<dbReference type="SMART" id="SM01321">
    <property type="entry name" value="Y1_Tnp"/>
    <property type="match status" value="1"/>
</dbReference>
<dbReference type="NCBIfam" id="NF047646">
    <property type="entry name" value="REP_Tyr_transpos"/>
    <property type="match status" value="1"/>
</dbReference>
<evidence type="ECO:0000313" key="3">
    <source>
        <dbReference type="Proteomes" id="UP000316095"/>
    </source>
</evidence>
<organism evidence="2 3">
    <name type="scientific">Rubinisphaera italica</name>
    <dbReference type="NCBI Taxonomy" id="2527969"/>
    <lineage>
        <taxon>Bacteria</taxon>
        <taxon>Pseudomonadati</taxon>
        <taxon>Planctomycetota</taxon>
        <taxon>Planctomycetia</taxon>
        <taxon>Planctomycetales</taxon>
        <taxon>Planctomycetaceae</taxon>
        <taxon>Rubinisphaera</taxon>
    </lineage>
</organism>
<dbReference type="EMBL" id="SJPG01000001">
    <property type="protein sequence ID" value="TWT63324.1"/>
    <property type="molecule type" value="Genomic_DNA"/>
</dbReference>
<feature type="domain" description="Transposase IS200-like" evidence="1">
    <location>
        <begin position="15"/>
        <end position="149"/>
    </location>
</feature>
<dbReference type="InterPro" id="IPR002686">
    <property type="entry name" value="Transposase_17"/>
</dbReference>
<evidence type="ECO:0000313" key="2">
    <source>
        <dbReference type="EMBL" id="TWT63324.1"/>
    </source>
</evidence>
<evidence type="ECO:0000259" key="1">
    <source>
        <dbReference type="SMART" id="SM01321"/>
    </source>
</evidence>
<dbReference type="OrthoDB" id="9794403at2"/>
<sequence length="205" mass="24610">MTSEIHRKECHRYDIPGDAHFLTFSCFQRKPFLNRDRSRIWMLESLQVAQERDLFDLWAYVIMPEHVHLVLCPRRDIVISKILKTIKQSVSRKAIIWTQSHAPEFLRKMEDRQPDGKISHRFWQRGGGYDRNLRSVRDIHEKIHYVHNNPVRRNLCSRPEDWDWSSFNIWRNETRQPTIIHKQSLPKLTMQDEGINSGLINPFSL</sequence>
<dbReference type="GO" id="GO:0004803">
    <property type="term" value="F:transposase activity"/>
    <property type="evidence" value="ECO:0007669"/>
    <property type="project" value="InterPro"/>
</dbReference>
<dbReference type="PANTHER" id="PTHR36966:SF1">
    <property type="entry name" value="REP-ASSOCIATED TYROSINE TRANSPOSASE"/>
    <property type="match status" value="1"/>
</dbReference>
<dbReference type="RefSeq" id="WP_146505088.1">
    <property type="nucleotide sequence ID" value="NZ_SJPG01000001.1"/>
</dbReference>
<dbReference type="Gene3D" id="3.30.70.1290">
    <property type="entry name" value="Transposase IS200-like"/>
    <property type="match status" value="1"/>
</dbReference>
<dbReference type="GO" id="GO:0043565">
    <property type="term" value="F:sequence-specific DNA binding"/>
    <property type="evidence" value="ECO:0007669"/>
    <property type="project" value="TreeGrafter"/>
</dbReference>
<keyword evidence="3" id="KW-1185">Reference proteome</keyword>
<accession>A0A5C5XKE0</accession>
<dbReference type="SUPFAM" id="SSF143422">
    <property type="entry name" value="Transposase IS200-like"/>
    <property type="match status" value="1"/>
</dbReference>
<dbReference type="PANTHER" id="PTHR36966">
    <property type="entry name" value="REP-ASSOCIATED TYROSINE TRANSPOSASE"/>
    <property type="match status" value="1"/>
</dbReference>
<dbReference type="AlphaFoldDB" id="A0A5C5XKE0"/>
<proteinExistence type="predicted"/>
<dbReference type="InterPro" id="IPR052715">
    <property type="entry name" value="RAYT_transposase"/>
</dbReference>
<gene>
    <name evidence="2" type="ORF">Pan54_40770</name>
</gene>
<dbReference type="Pfam" id="PF01797">
    <property type="entry name" value="Y1_Tnp"/>
    <property type="match status" value="1"/>
</dbReference>
<reference evidence="2 3" key="1">
    <citation type="submission" date="2019-02" db="EMBL/GenBank/DDBJ databases">
        <title>Deep-cultivation of Planctomycetes and their phenomic and genomic characterization uncovers novel biology.</title>
        <authorList>
            <person name="Wiegand S."/>
            <person name="Jogler M."/>
            <person name="Boedeker C."/>
            <person name="Pinto D."/>
            <person name="Vollmers J."/>
            <person name="Rivas-Marin E."/>
            <person name="Kohn T."/>
            <person name="Peeters S.H."/>
            <person name="Heuer A."/>
            <person name="Rast P."/>
            <person name="Oberbeckmann S."/>
            <person name="Bunk B."/>
            <person name="Jeske O."/>
            <person name="Meyerdierks A."/>
            <person name="Storesund J.E."/>
            <person name="Kallscheuer N."/>
            <person name="Luecker S."/>
            <person name="Lage O.M."/>
            <person name="Pohl T."/>
            <person name="Merkel B.J."/>
            <person name="Hornburger P."/>
            <person name="Mueller R.-W."/>
            <person name="Bruemmer F."/>
            <person name="Labrenz M."/>
            <person name="Spormann A.M."/>
            <person name="Op Den Camp H."/>
            <person name="Overmann J."/>
            <person name="Amann R."/>
            <person name="Jetten M.S.M."/>
            <person name="Mascher T."/>
            <person name="Medema M.H."/>
            <person name="Devos D.P."/>
            <person name="Kaster A.-K."/>
            <person name="Ovreas L."/>
            <person name="Rohde M."/>
            <person name="Galperin M.Y."/>
            <person name="Jogler C."/>
        </authorList>
    </citation>
    <scope>NUCLEOTIDE SEQUENCE [LARGE SCALE GENOMIC DNA]</scope>
    <source>
        <strain evidence="2 3">Pan54</strain>
    </source>
</reference>
<protein>
    <submittedName>
        <fullName evidence="2">Transposase IS200 like protein</fullName>
    </submittedName>
</protein>